<feature type="domain" description="C2H2-type" evidence="13">
    <location>
        <begin position="16"/>
        <end position="43"/>
    </location>
</feature>
<evidence type="ECO:0000256" key="2">
    <source>
        <dbReference type="ARBA" id="ARBA00022723"/>
    </source>
</evidence>
<keyword evidence="5" id="KW-0862">Zinc</keyword>
<evidence type="ECO:0000256" key="1">
    <source>
        <dbReference type="ARBA" id="ARBA00004123"/>
    </source>
</evidence>
<evidence type="ECO:0000256" key="4">
    <source>
        <dbReference type="ARBA" id="ARBA00022771"/>
    </source>
</evidence>
<evidence type="ECO:0008006" key="16">
    <source>
        <dbReference type="Google" id="ProtNLM"/>
    </source>
</evidence>
<evidence type="ECO:0000256" key="11">
    <source>
        <dbReference type="SAM" id="MobiDB-lite"/>
    </source>
</evidence>
<dbReference type="PROSITE" id="PS50048">
    <property type="entry name" value="ZN2_CY6_FUNGAL_2"/>
    <property type="match status" value="1"/>
</dbReference>
<name>A0A1V6RIN2_9EURO</name>
<keyword evidence="4 10" id="KW-0863">Zinc-finger</keyword>
<dbReference type="CDD" id="cd12148">
    <property type="entry name" value="fungal_TF_MHR"/>
    <property type="match status" value="1"/>
</dbReference>
<keyword evidence="9" id="KW-0539">Nucleus</keyword>
<dbReference type="Pfam" id="PF00172">
    <property type="entry name" value="Zn_clus"/>
    <property type="match status" value="1"/>
</dbReference>
<dbReference type="AlphaFoldDB" id="A0A1V6RIN2"/>
<evidence type="ECO:0000256" key="5">
    <source>
        <dbReference type="ARBA" id="ARBA00022833"/>
    </source>
</evidence>
<organism evidence="14 15">
    <name type="scientific">Penicillium vulpinum</name>
    <dbReference type="NCBI Taxonomy" id="29845"/>
    <lineage>
        <taxon>Eukaryota</taxon>
        <taxon>Fungi</taxon>
        <taxon>Dikarya</taxon>
        <taxon>Ascomycota</taxon>
        <taxon>Pezizomycotina</taxon>
        <taxon>Eurotiomycetes</taxon>
        <taxon>Eurotiomycetidae</taxon>
        <taxon>Eurotiales</taxon>
        <taxon>Aspergillaceae</taxon>
        <taxon>Penicillium</taxon>
    </lineage>
</organism>
<dbReference type="GO" id="GO:0000978">
    <property type="term" value="F:RNA polymerase II cis-regulatory region sequence-specific DNA binding"/>
    <property type="evidence" value="ECO:0007669"/>
    <property type="project" value="InterPro"/>
</dbReference>
<dbReference type="PANTHER" id="PTHR40626">
    <property type="entry name" value="MIP31509P"/>
    <property type="match status" value="1"/>
</dbReference>
<reference evidence="15" key="1">
    <citation type="journal article" date="2017" name="Nat. Microbiol.">
        <title>Global analysis of biosynthetic gene clusters reveals vast potential of secondary metabolite production in Penicillium species.</title>
        <authorList>
            <person name="Nielsen J.C."/>
            <person name="Grijseels S."/>
            <person name="Prigent S."/>
            <person name="Ji B."/>
            <person name="Dainat J."/>
            <person name="Nielsen K.F."/>
            <person name="Frisvad J.C."/>
            <person name="Workman M."/>
            <person name="Nielsen J."/>
        </authorList>
    </citation>
    <scope>NUCLEOTIDE SEQUENCE [LARGE SCALE GENOMIC DNA]</scope>
    <source>
        <strain evidence="15">IBT 29486</strain>
    </source>
</reference>
<dbReference type="Pfam" id="PF04082">
    <property type="entry name" value="Fungal_trans"/>
    <property type="match status" value="1"/>
</dbReference>
<dbReference type="GO" id="GO:0008270">
    <property type="term" value="F:zinc ion binding"/>
    <property type="evidence" value="ECO:0007669"/>
    <property type="project" value="UniProtKB-KW"/>
</dbReference>
<dbReference type="PROSITE" id="PS00028">
    <property type="entry name" value="ZINC_FINGER_C2H2_1"/>
    <property type="match status" value="1"/>
</dbReference>
<feature type="domain" description="Zn(2)-C6 fungal-type" evidence="12">
    <location>
        <begin position="88"/>
        <end position="117"/>
    </location>
</feature>
<comment type="subcellular location">
    <subcellularLocation>
        <location evidence="1">Nucleus</location>
    </subcellularLocation>
</comment>
<dbReference type="SMART" id="SM00355">
    <property type="entry name" value="ZnF_C2H2"/>
    <property type="match status" value="2"/>
</dbReference>
<protein>
    <recommendedName>
        <fullName evidence="16">Zn(2)-C6 fungal-type domain-containing protein</fullName>
    </recommendedName>
</protein>
<dbReference type="SUPFAM" id="SSF57701">
    <property type="entry name" value="Zn2/Cys6 DNA-binding domain"/>
    <property type="match status" value="1"/>
</dbReference>
<evidence type="ECO:0000256" key="7">
    <source>
        <dbReference type="ARBA" id="ARBA00023125"/>
    </source>
</evidence>
<dbReference type="STRING" id="29845.A0A1V6RIN2"/>
<keyword evidence="3" id="KW-0677">Repeat</keyword>
<dbReference type="InterPro" id="IPR051059">
    <property type="entry name" value="VerF-like"/>
</dbReference>
<dbReference type="PROSITE" id="PS00463">
    <property type="entry name" value="ZN2_CY6_FUNGAL_1"/>
    <property type="match status" value="1"/>
</dbReference>
<dbReference type="Gene3D" id="4.10.240.10">
    <property type="entry name" value="Zn(2)-C6 fungal-type DNA-binding domain"/>
    <property type="match status" value="1"/>
</dbReference>
<dbReference type="GO" id="GO:0005634">
    <property type="term" value="C:nucleus"/>
    <property type="evidence" value="ECO:0007669"/>
    <property type="project" value="UniProtKB-SubCell"/>
</dbReference>
<keyword evidence="15" id="KW-1185">Reference proteome</keyword>
<dbReference type="EMBL" id="MDYP01000041">
    <property type="protein sequence ID" value="OQE01682.1"/>
    <property type="molecule type" value="Genomic_DNA"/>
</dbReference>
<evidence type="ECO:0000256" key="3">
    <source>
        <dbReference type="ARBA" id="ARBA00022737"/>
    </source>
</evidence>
<feature type="region of interest" description="Disordered" evidence="11">
    <location>
        <begin position="128"/>
        <end position="156"/>
    </location>
</feature>
<evidence type="ECO:0000256" key="8">
    <source>
        <dbReference type="ARBA" id="ARBA00023163"/>
    </source>
</evidence>
<evidence type="ECO:0000313" key="14">
    <source>
        <dbReference type="EMBL" id="OQE01682.1"/>
    </source>
</evidence>
<keyword evidence="7" id="KW-0238">DNA-binding</keyword>
<dbReference type="SUPFAM" id="SSF57667">
    <property type="entry name" value="beta-beta-alpha zinc fingers"/>
    <property type="match status" value="1"/>
</dbReference>
<keyword evidence="8" id="KW-0804">Transcription</keyword>
<dbReference type="Gene3D" id="3.30.160.60">
    <property type="entry name" value="Classic Zinc Finger"/>
    <property type="match status" value="1"/>
</dbReference>
<dbReference type="InterPro" id="IPR007219">
    <property type="entry name" value="XnlR_reg_dom"/>
</dbReference>
<dbReference type="GO" id="GO:0000981">
    <property type="term" value="F:DNA-binding transcription factor activity, RNA polymerase II-specific"/>
    <property type="evidence" value="ECO:0007669"/>
    <property type="project" value="InterPro"/>
</dbReference>
<evidence type="ECO:0000313" key="15">
    <source>
        <dbReference type="Proteomes" id="UP000191518"/>
    </source>
</evidence>
<evidence type="ECO:0000259" key="13">
    <source>
        <dbReference type="PROSITE" id="PS50157"/>
    </source>
</evidence>
<gene>
    <name evidence="14" type="ORF">PENVUL_c041G06573</name>
</gene>
<dbReference type="PROSITE" id="PS50157">
    <property type="entry name" value="ZINC_FINGER_C2H2_2"/>
    <property type="match status" value="1"/>
</dbReference>
<proteinExistence type="predicted"/>
<evidence type="ECO:0000256" key="10">
    <source>
        <dbReference type="PROSITE-ProRule" id="PRU00042"/>
    </source>
</evidence>
<dbReference type="Proteomes" id="UP000191518">
    <property type="component" value="Unassembled WGS sequence"/>
</dbReference>
<evidence type="ECO:0000256" key="9">
    <source>
        <dbReference type="ARBA" id="ARBA00023242"/>
    </source>
</evidence>
<dbReference type="PANTHER" id="PTHR40626:SF3">
    <property type="entry name" value="TRANSCRIPTION FACTOR WITH C2H2 AND ZN(2)-CYS(6) DNA BINDING DOMAIN (EUROFUNG)-RELATED"/>
    <property type="match status" value="1"/>
</dbReference>
<evidence type="ECO:0000256" key="6">
    <source>
        <dbReference type="ARBA" id="ARBA00023015"/>
    </source>
</evidence>
<sequence length="671" mass="75448">MEAQTLSNDQLSPAPFQCSVCSQIFGKIQHLKRHRSTHIDKKPHLCQFCGSEFTRSDALCRHWKTCTVRLASGSQVPQRTRSGKRKHACDRCTKRKRACNQGNPCAECALQDSKCTYLQKKQRYSQISESGINSHDDNDGNDVPNASKPQQKSSIRGQQLINKIGIADRFRFDFLLKFTRAAGINEGYNCNRLFMANELSGRSATEDGTSQTNLDPCLLDENYLWLDGDKAPFTESNSCTTGGLVNDALRLQSGRIWDMILPFCDEKTEGSVTMADVISFFSPENILRFIDIFWDRWYPHCLIFHRLTFQIDSCSPLLLINMVLMGGCTSSYKADRHIARSLLDIAEAIVFSQPMFSTAATRVECTDQSHKTQISTLQATYLICIMQKWEGSNESKVRIQRDQFIKFVSATRAMGLSRGRHTHQPITSTFDNSQWRAWIEREEVNRMCNYVFLLDSAFVIFHNSFPRMVLQEMQIDLTSPESWFQASSPADFLFAVQSNPGLPEKHLSLVDSVRKLCNDSPNHNTDFLDGASKLNLFTIATAVHGLIFHQKSSLYTLPLSDNPLGKALDRLEIACRSNQRQGLSTRASGDTSCIADEQDGFMQYADEFAVLARISLELSYFSPTEWSGFIEGFIEGLADSSSCGAFATFDQAGMGPIGNLMLAVENLSLNR</sequence>
<keyword evidence="2" id="KW-0479">Metal-binding</keyword>
<dbReference type="InterPro" id="IPR036236">
    <property type="entry name" value="Znf_C2H2_sf"/>
</dbReference>
<evidence type="ECO:0000259" key="12">
    <source>
        <dbReference type="PROSITE" id="PS50048"/>
    </source>
</evidence>
<comment type="caution">
    <text evidence="14">The sequence shown here is derived from an EMBL/GenBank/DDBJ whole genome shotgun (WGS) entry which is preliminary data.</text>
</comment>
<dbReference type="SMART" id="SM00066">
    <property type="entry name" value="GAL4"/>
    <property type="match status" value="1"/>
</dbReference>
<keyword evidence="6" id="KW-0805">Transcription regulation</keyword>
<dbReference type="InterPro" id="IPR001138">
    <property type="entry name" value="Zn2Cys6_DnaBD"/>
</dbReference>
<accession>A0A1V6RIN2</accession>
<dbReference type="GO" id="GO:0000785">
    <property type="term" value="C:chromatin"/>
    <property type="evidence" value="ECO:0007669"/>
    <property type="project" value="TreeGrafter"/>
</dbReference>
<feature type="compositionally biased region" description="Polar residues" evidence="11">
    <location>
        <begin position="147"/>
        <end position="156"/>
    </location>
</feature>
<dbReference type="CDD" id="cd00067">
    <property type="entry name" value="GAL4"/>
    <property type="match status" value="1"/>
</dbReference>
<dbReference type="InterPro" id="IPR036864">
    <property type="entry name" value="Zn2-C6_fun-type_DNA-bd_sf"/>
</dbReference>
<dbReference type="GO" id="GO:0006351">
    <property type="term" value="P:DNA-templated transcription"/>
    <property type="evidence" value="ECO:0007669"/>
    <property type="project" value="InterPro"/>
</dbReference>
<dbReference type="InterPro" id="IPR013087">
    <property type="entry name" value="Znf_C2H2_type"/>
</dbReference>